<dbReference type="AlphaFoldDB" id="A0AAV9IEC6"/>
<accession>A0AAV9IEC6</accession>
<evidence type="ECO:0000313" key="2">
    <source>
        <dbReference type="Proteomes" id="UP001300502"/>
    </source>
</evidence>
<reference evidence="1 2" key="1">
    <citation type="submission" date="2022-07" db="EMBL/GenBank/DDBJ databases">
        <title>Genome-wide signatures of adaptation to extreme environments.</title>
        <authorList>
            <person name="Cho C.H."/>
            <person name="Yoon H.S."/>
        </authorList>
    </citation>
    <scope>NUCLEOTIDE SEQUENCE [LARGE SCALE GENOMIC DNA]</scope>
    <source>
        <strain evidence="1 2">108.79 E11</strain>
    </source>
</reference>
<comment type="caution">
    <text evidence="1">The sequence shown here is derived from an EMBL/GenBank/DDBJ whole genome shotgun (WGS) entry which is preliminary data.</text>
</comment>
<dbReference type="Proteomes" id="UP001300502">
    <property type="component" value="Unassembled WGS sequence"/>
</dbReference>
<dbReference type="EMBL" id="JANCYU010000034">
    <property type="protein sequence ID" value="KAK4525805.1"/>
    <property type="molecule type" value="Genomic_DNA"/>
</dbReference>
<gene>
    <name evidence="1" type="ORF">GAYE_SCF17G3714</name>
</gene>
<proteinExistence type="predicted"/>
<organism evidence="1 2">
    <name type="scientific">Galdieria yellowstonensis</name>
    <dbReference type="NCBI Taxonomy" id="3028027"/>
    <lineage>
        <taxon>Eukaryota</taxon>
        <taxon>Rhodophyta</taxon>
        <taxon>Bangiophyceae</taxon>
        <taxon>Galdieriales</taxon>
        <taxon>Galdieriaceae</taxon>
        <taxon>Galdieria</taxon>
    </lineage>
</organism>
<keyword evidence="2" id="KW-1185">Reference proteome</keyword>
<evidence type="ECO:0000313" key="1">
    <source>
        <dbReference type="EMBL" id="KAK4525805.1"/>
    </source>
</evidence>
<sequence>MVYSRLSLSFHLTCQSSLVCKLEAKFSCKARNTFRGARVLYVCSFFNQWSLLYQCKHIRRCGLVVASVQNDQSIKDDGLESFHWTKIFIPNSMNIDRKYVCVWLEDVPCLSVESSESKVSELVGERVKIGSEEFSTENTSLEAAALLLLPKRFGEDFPLESCGSKISRFFLRRDFINLWNGLLDDENTELNVLSAASGLGKSIYLYLIAVFARHFGIPVQYIGNVGNLLGQEAKGDLVARNYVGNTGALLKNWTTNCLLVNMRLCYFL</sequence>
<name>A0AAV9IEC6_9RHOD</name>
<protein>
    <submittedName>
        <fullName evidence="1">Uncharacterized protein</fullName>
    </submittedName>
</protein>